<proteinExistence type="predicted"/>
<keyword evidence="2" id="KW-1185">Reference proteome</keyword>
<gene>
    <name evidence="1" type="ORF">IV203_031855</name>
</gene>
<reference evidence="1" key="2">
    <citation type="submission" date="2021-04" db="EMBL/GenBank/DDBJ databases">
        <authorList>
            <person name="Podell S."/>
        </authorList>
    </citation>
    <scope>NUCLEOTIDE SEQUENCE</scope>
    <source>
        <strain evidence="1">Hildebrandi</strain>
    </source>
</reference>
<protein>
    <submittedName>
        <fullName evidence="1">Uncharacterized protein</fullName>
    </submittedName>
</protein>
<dbReference type="EMBL" id="JAGRRH010000006">
    <property type="protein sequence ID" value="KAG7369112.1"/>
    <property type="molecule type" value="Genomic_DNA"/>
</dbReference>
<dbReference type="Proteomes" id="UP000693970">
    <property type="component" value="Unassembled WGS sequence"/>
</dbReference>
<reference evidence="1" key="1">
    <citation type="journal article" date="2021" name="Sci. Rep.">
        <title>Diploid genomic architecture of Nitzschia inconspicua, an elite biomass production diatom.</title>
        <authorList>
            <person name="Oliver A."/>
            <person name="Podell S."/>
            <person name="Pinowska A."/>
            <person name="Traller J.C."/>
            <person name="Smith S.R."/>
            <person name="McClure R."/>
            <person name="Beliaev A."/>
            <person name="Bohutskyi P."/>
            <person name="Hill E.A."/>
            <person name="Rabines A."/>
            <person name="Zheng H."/>
            <person name="Allen L.Z."/>
            <person name="Kuo A."/>
            <person name="Grigoriev I.V."/>
            <person name="Allen A.E."/>
            <person name="Hazlebeck D."/>
            <person name="Allen E.E."/>
        </authorList>
    </citation>
    <scope>NUCLEOTIDE SEQUENCE</scope>
    <source>
        <strain evidence="1">Hildebrandi</strain>
    </source>
</reference>
<name>A0A9K3LW00_9STRA</name>
<sequence>MASPSKSPLPSTATICVSCAPADPSAIVLLNFRPSVITRTQATLLAPGRHTICLVYLSPGCIPTRSAHARAGHWLMFTACPHPPHFYRSPDSLMYESPSGVRPSRPLGPVHPHLFPIRVLRKSTRSLFLFLSLFCPHRTLPLLLLSPNPVTAGSIGSNTAVVEFPLEPLEHSHRRLLQNFHWRQSDIPTSAHPSKIAVEYGSCSFSTGSTWTFPPTPMASMWQLKNFHWHHPDTLLAPTCNPSPFR</sequence>
<evidence type="ECO:0000313" key="2">
    <source>
        <dbReference type="Proteomes" id="UP000693970"/>
    </source>
</evidence>
<comment type="caution">
    <text evidence="1">The sequence shown here is derived from an EMBL/GenBank/DDBJ whole genome shotgun (WGS) entry which is preliminary data.</text>
</comment>
<dbReference type="AlphaFoldDB" id="A0A9K3LW00"/>
<accession>A0A9K3LW00</accession>
<organism evidence="1 2">
    <name type="scientific">Nitzschia inconspicua</name>
    <dbReference type="NCBI Taxonomy" id="303405"/>
    <lineage>
        <taxon>Eukaryota</taxon>
        <taxon>Sar</taxon>
        <taxon>Stramenopiles</taxon>
        <taxon>Ochrophyta</taxon>
        <taxon>Bacillariophyta</taxon>
        <taxon>Bacillariophyceae</taxon>
        <taxon>Bacillariophycidae</taxon>
        <taxon>Bacillariales</taxon>
        <taxon>Bacillariaceae</taxon>
        <taxon>Nitzschia</taxon>
    </lineage>
</organism>
<evidence type="ECO:0000313" key="1">
    <source>
        <dbReference type="EMBL" id="KAG7369112.1"/>
    </source>
</evidence>